<evidence type="ECO:0000313" key="5">
    <source>
        <dbReference type="Proteomes" id="UP001060504"/>
    </source>
</evidence>
<gene>
    <name evidence="4" type="ORF">NGTWS1702_25370</name>
</gene>
<dbReference type="InterPro" id="IPR029058">
    <property type="entry name" value="AB_hydrolase_fold"/>
</dbReference>
<feature type="compositionally biased region" description="Acidic residues" evidence="2">
    <location>
        <begin position="1"/>
        <end position="29"/>
    </location>
</feature>
<feature type="domain" description="Xaa-Pro dipeptidyl-peptidase C-terminal" evidence="3">
    <location>
        <begin position="601"/>
        <end position="801"/>
    </location>
</feature>
<keyword evidence="5" id="KW-1185">Reference proteome</keyword>
<proteinExistence type="predicted"/>
<evidence type="ECO:0000313" key="4">
    <source>
        <dbReference type="EMBL" id="GJF18031.1"/>
    </source>
</evidence>
<evidence type="ECO:0000256" key="2">
    <source>
        <dbReference type="SAM" id="MobiDB-lite"/>
    </source>
</evidence>
<dbReference type="Pfam" id="PF02129">
    <property type="entry name" value="Peptidase_S15"/>
    <property type="match status" value="1"/>
</dbReference>
<organism evidence="4 5">
    <name type="scientific">Mycolicibacterium cyprinidarum</name>
    <dbReference type="NCBI Taxonomy" id="2860311"/>
    <lineage>
        <taxon>Bacteria</taxon>
        <taxon>Bacillati</taxon>
        <taxon>Actinomycetota</taxon>
        <taxon>Actinomycetes</taxon>
        <taxon>Mycobacteriales</taxon>
        <taxon>Mycobacteriaceae</taxon>
        <taxon>Mycolicibacterium</taxon>
    </lineage>
</organism>
<name>A0ABQ4VCJ6_9MYCO</name>
<dbReference type="SMART" id="SM00939">
    <property type="entry name" value="PepX_C"/>
    <property type="match status" value="1"/>
</dbReference>
<sequence length="817" mass="85012">MDEPGVSDDSEFSESESSDPAIDVEEDVAEPSGAAVGSRDSGTQFGNASDVGAVIAAEAVVEDQSQALEWLSSPEVVAGRAPVDATPTGPAPVSVPTILPVVESATVESAAVASPVLDLVDDVLNPFAGDGPIAPPTGSPLEWAAAAAVRREALGGLFTNPITVNPTLGFTDGVIVGGTGAVNANGNALKYTIASGPDNGKAFVNPTPADPATDPYAADVAGQVTYLPDSSLLVSRGTDQFTVMISELSDLMTFLTNVPLLGEFIQPIVLGLQKTRFLGDLLQPIIGYRTFVTFDVNIDELVPLDTPVAFTTMVTSYDGVKISTNYFPASGLGSGETATTVLNGPGLGASGNIDAHSVWTIKGLTPGVKTMREAGYNYVSWDPRGEHASGGFLQLDNPFYEGRDVQHIIDYVATLPETQLDELGDPTMGMIGGSYGGGIQLVTAGIDDRIEAIVPGIAWNSLNDALYPANAFKSSWGEVLGLALLGTGARINSQIYPALIEGSVFGFLNESQQAILASSGPTVLVESITAPTLLLQGTVDGLFPLEQASINAELLNANDIPVDMVWYCGGHGVCLDPVAPMLGAGPGIYTAQGALNMDKTMKWLDKYVNGNELVPTGPRFQWWDQNGEKHESNLLPTEPAFYGDPLVTLGGGGPMLLNPIFGGSGPQTKPPTPKLVAAGLAAPARIAINTSIPAQGFAGDVVGAPELTFTYSGLGTSRHIYAQLVDDQTNLVLGNIITPVPVDLDGRSHTVTVDLAQIAYTMEPGDSLTLQLVGSTSVYTDTFQWGFIDIEGIEIALPTVAGQRMPPLEAADDVSAA</sequence>
<comment type="caution">
    <text evidence="4">The sequence shown here is derived from an EMBL/GenBank/DDBJ whole genome shotgun (WGS) entry which is preliminary data.</text>
</comment>
<protein>
    <recommendedName>
        <fullName evidence="3">Xaa-Pro dipeptidyl-peptidase C-terminal domain-containing protein</fullName>
    </recommendedName>
</protein>
<reference evidence="4 5" key="1">
    <citation type="submission" date="2021-08" db="EMBL/GenBank/DDBJ databases">
        <title>Draft genome sequence of Mycolicibacterium sp. NGTWS1702 strain.</title>
        <authorList>
            <person name="Matsumoto M."/>
            <person name="Tang B.C.C."/>
            <person name="Machida Y."/>
            <person name="Matoyama H."/>
            <person name="Kishihara T."/>
            <person name="Sato S."/>
            <person name="Kondo I."/>
            <person name="Sano M."/>
            <person name="Kato G."/>
        </authorList>
    </citation>
    <scope>NUCLEOTIDE SEQUENCE [LARGE SCALE GENOMIC DNA]</scope>
    <source>
        <strain evidence="4 5">NGTWSNA01</strain>
    </source>
</reference>
<evidence type="ECO:0000256" key="1">
    <source>
        <dbReference type="ARBA" id="ARBA00022801"/>
    </source>
</evidence>
<dbReference type="Gene3D" id="3.40.50.1820">
    <property type="entry name" value="alpha/beta hydrolase"/>
    <property type="match status" value="1"/>
</dbReference>
<accession>A0ABQ4VCJ6</accession>
<dbReference type="Proteomes" id="UP001060504">
    <property type="component" value="Unassembled WGS sequence"/>
</dbReference>
<dbReference type="InterPro" id="IPR013736">
    <property type="entry name" value="Xaa-Pro_dipept_C"/>
</dbReference>
<feature type="region of interest" description="Disordered" evidence="2">
    <location>
        <begin position="1"/>
        <end position="46"/>
    </location>
</feature>
<keyword evidence="1" id="KW-0378">Hydrolase</keyword>
<dbReference type="SUPFAM" id="SSF53474">
    <property type="entry name" value="alpha/beta-Hydrolases"/>
    <property type="match status" value="1"/>
</dbReference>
<dbReference type="EMBL" id="BPRH01002658">
    <property type="protein sequence ID" value="GJF18031.1"/>
    <property type="molecule type" value="Genomic_DNA"/>
</dbReference>
<dbReference type="InterPro" id="IPR000383">
    <property type="entry name" value="Xaa-Pro-like_dom"/>
</dbReference>
<evidence type="ECO:0000259" key="3">
    <source>
        <dbReference type="SMART" id="SM00939"/>
    </source>
</evidence>